<sequence>MPQNIINSFLFSGIGVLILFLAFALIEILTPKHNLRKEIMENKNIAVALFAGFFMIAIAIIIAAAIHG</sequence>
<evidence type="ECO:0000256" key="1">
    <source>
        <dbReference type="ARBA" id="ARBA00004651"/>
    </source>
</evidence>
<dbReference type="InterPro" id="IPR007140">
    <property type="entry name" value="DUF350"/>
</dbReference>
<evidence type="ECO:0000313" key="9">
    <source>
        <dbReference type="Proteomes" id="UP000240572"/>
    </source>
</evidence>
<evidence type="ECO:0000256" key="6">
    <source>
        <dbReference type="ARBA" id="ARBA00023136"/>
    </source>
</evidence>
<feature type="transmembrane region" description="Helical" evidence="7">
    <location>
        <begin position="6"/>
        <end position="26"/>
    </location>
</feature>
<dbReference type="Pfam" id="PF03994">
    <property type="entry name" value="DUF350"/>
    <property type="match status" value="1"/>
</dbReference>
<evidence type="ECO:0000256" key="7">
    <source>
        <dbReference type="SAM" id="Phobius"/>
    </source>
</evidence>
<keyword evidence="5 7" id="KW-1133">Transmembrane helix</keyword>
<comment type="subcellular location">
    <subcellularLocation>
        <location evidence="1">Cell membrane</location>
        <topology evidence="1">Multi-pass membrane protein</topology>
    </subcellularLocation>
</comment>
<accession>A0A2P8CZR6</accession>
<dbReference type="RefSeq" id="WP_106524324.1">
    <property type="nucleotide sequence ID" value="NZ_PYGD01000008.1"/>
</dbReference>
<evidence type="ECO:0000313" key="8">
    <source>
        <dbReference type="EMBL" id="PSK90453.1"/>
    </source>
</evidence>
<evidence type="ECO:0000256" key="5">
    <source>
        <dbReference type="ARBA" id="ARBA00022989"/>
    </source>
</evidence>
<keyword evidence="3" id="KW-1003">Cell membrane</keyword>
<keyword evidence="4 7" id="KW-0812">Transmembrane</keyword>
<evidence type="ECO:0000256" key="2">
    <source>
        <dbReference type="ARBA" id="ARBA00005779"/>
    </source>
</evidence>
<keyword evidence="9" id="KW-1185">Reference proteome</keyword>
<reference evidence="8 9" key="1">
    <citation type="submission" date="2018-03" db="EMBL/GenBank/DDBJ databases">
        <title>Genomic Encyclopedia of Type Strains, Phase III (KMG-III): the genomes of soil and plant-associated and newly described type strains.</title>
        <authorList>
            <person name="Whitman W."/>
        </authorList>
    </citation>
    <scope>NUCLEOTIDE SEQUENCE [LARGE SCALE GENOMIC DNA]</scope>
    <source>
        <strain evidence="8 9">CGMCC 1.12700</strain>
    </source>
</reference>
<evidence type="ECO:0000256" key="4">
    <source>
        <dbReference type="ARBA" id="ARBA00022692"/>
    </source>
</evidence>
<dbReference type="AlphaFoldDB" id="A0A2P8CZR6"/>
<comment type="caution">
    <text evidence="8">The sequence shown here is derived from an EMBL/GenBank/DDBJ whole genome shotgun (WGS) entry which is preliminary data.</text>
</comment>
<organism evidence="8 9">
    <name type="scientific">Taibaiella chishuiensis</name>
    <dbReference type="NCBI Taxonomy" id="1434707"/>
    <lineage>
        <taxon>Bacteria</taxon>
        <taxon>Pseudomonadati</taxon>
        <taxon>Bacteroidota</taxon>
        <taxon>Chitinophagia</taxon>
        <taxon>Chitinophagales</taxon>
        <taxon>Chitinophagaceae</taxon>
        <taxon>Taibaiella</taxon>
    </lineage>
</organism>
<protein>
    <submittedName>
        <fullName evidence="8">Uncharacterized protein DUF350</fullName>
    </submittedName>
</protein>
<proteinExistence type="inferred from homology"/>
<dbReference type="GO" id="GO:0005886">
    <property type="term" value="C:plasma membrane"/>
    <property type="evidence" value="ECO:0007669"/>
    <property type="project" value="UniProtKB-SubCell"/>
</dbReference>
<name>A0A2P8CZR6_9BACT</name>
<keyword evidence="6 7" id="KW-0472">Membrane</keyword>
<evidence type="ECO:0000256" key="3">
    <source>
        <dbReference type="ARBA" id="ARBA00022475"/>
    </source>
</evidence>
<comment type="similarity">
    <text evidence="2">Belongs to the UPF0719 family.</text>
</comment>
<feature type="transmembrane region" description="Helical" evidence="7">
    <location>
        <begin position="47"/>
        <end position="66"/>
    </location>
</feature>
<gene>
    <name evidence="8" type="ORF">B0I18_108184</name>
</gene>
<dbReference type="EMBL" id="PYGD01000008">
    <property type="protein sequence ID" value="PSK90453.1"/>
    <property type="molecule type" value="Genomic_DNA"/>
</dbReference>
<dbReference type="Proteomes" id="UP000240572">
    <property type="component" value="Unassembled WGS sequence"/>
</dbReference>